<accession>A0A7C6EB46</accession>
<dbReference type="PANTHER" id="PTHR34988:SF1">
    <property type="entry name" value="DNA-BINDING PROTEIN"/>
    <property type="match status" value="1"/>
</dbReference>
<dbReference type="PANTHER" id="PTHR34988">
    <property type="entry name" value="PROTEIN, PUTATIVE-RELATED"/>
    <property type="match status" value="1"/>
</dbReference>
<dbReference type="InterPro" id="IPR025707">
    <property type="entry name" value="DNA_bp_PD1"/>
</dbReference>
<reference evidence="2" key="1">
    <citation type="journal article" date="2020" name="mSystems">
        <title>Genome- and Community-Level Interaction Insights into Carbon Utilization and Element Cycling Functions of Hydrothermarchaeota in Hydrothermal Sediment.</title>
        <authorList>
            <person name="Zhou Z."/>
            <person name="Liu Y."/>
            <person name="Xu W."/>
            <person name="Pan J."/>
            <person name="Luo Z.H."/>
            <person name="Li M."/>
        </authorList>
    </citation>
    <scope>NUCLEOTIDE SEQUENCE [LARGE SCALE GENOMIC DNA]</scope>
    <source>
        <strain evidence="2">SpSt-876</strain>
    </source>
</reference>
<organism evidence="2">
    <name type="scientific">candidate division WOR-3 bacterium</name>
    <dbReference type="NCBI Taxonomy" id="2052148"/>
    <lineage>
        <taxon>Bacteria</taxon>
        <taxon>Bacteria division WOR-3</taxon>
    </lineage>
</organism>
<name>A0A7C6EB46_UNCW3</name>
<dbReference type="AlphaFoldDB" id="A0A7C6EB46"/>
<dbReference type="Pfam" id="PF03479">
    <property type="entry name" value="PCC"/>
    <property type="match status" value="1"/>
</dbReference>
<dbReference type="PIRSF" id="PIRSF016702">
    <property type="entry name" value="DNA_bp_PD1"/>
    <property type="match status" value="1"/>
</dbReference>
<evidence type="ECO:0000313" key="2">
    <source>
        <dbReference type="EMBL" id="HHS52674.1"/>
    </source>
</evidence>
<dbReference type="SUPFAM" id="SSF117856">
    <property type="entry name" value="AF0104/ALDC/Ptd012-like"/>
    <property type="match status" value="1"/>
</dbReference>
<gene>
    <name evidence="2" type="ORF">ENW73_07410</name>
</gene>
<dbReference type="Gene3D" id="3.30.1330.80">
    <property type="entry name" value="Hypothetical protein, similar to alpha- acetolactate decarboxylase, domain 2"/>
    <property type="match status" value="1"/>
</dbReference>
<proteinExistence type="predicted"/>
<dbReference type="InterPro" id="IPR005175">
    <property type="entry name" value="PPC_dom"/>
</dbReference>
<sequence length="150" mass="16826">MKVKKLRTHYIIRLDSGEEIVKTLTEFAQAKKIKSAFLLGLGAAKELTLGFYDLEKKAYIRRFFPTELEITNLVGNIAWLEEAKQSVHQAKRDEPILHIHIVLSSSNFNTIGGHLFSGTVTATCEILIMVLDAKLKRSRDSATGLNLLTI</sequence>
<protein>
    <submittedName>
        <fullName evidence="2">DNA-binding protein</fullName>
    </submittedName>
</protein>
<dbReference type="GO" id="GO:0003677">
    <property type="term" value="F:DNA binding"/>
    <property type="evidence" value="ECO:0007669"/>
    <property type="project" value="UniProtKB-KW"/>
</dbReference>
<dbReference type="PROSITE" id="PS51742">
    <property type="entry name" value="PPC"/>
    <property type="match status" value="1"/>
</dbReference>
<keyword evidence="2" id="KW-0238">DNA-binding</keyword>
<dbReference type="CDD" id="cd11378">
    <property type="entry name" value="DUF296"/>
    <property type="match status" value="1"/>
</dbReference>
<dbReference type="EMBL" id="DTLI01000174">
    <property type="protein sequence ID" value="HHS52674.1"/>
    <property type="molecule type" value="Genomic_DNA"/>
</dbReference>
<evidence type="ECO:0000259" key="1">
    <source>
        <dbReference type="PROSITE" id="PS51742"/>
    </source>
</evidence>
<comment type="caution">
    <text evidence="2">The sequence shown here is derived from an EMBL/GenBank/DDBJ whole genome shotgun (WGS) entry which is preliminary data.</text>
</comment>
<feature type="domain" description="PPC" evidence="1">
    <location>
        <begin position="3"/>
        <end position="150"/>
    </location>
</feature>